<evidence type="ECO:0000256" key="3">
    <source>
        <dbReference type="SAM" id="SignalP"/>
    </source>
</evidence>
<organism evidence="7 8">
    <name type="scientific">Listeria booriae</name>
    <dbReference type="NCBI Taxonomy" id="1552123"/>
    <lineage>
        <taxon>Bacteria</taxon>
        <taxon>Bacillati</taxon>
        <taxon>Bacillota</taxon>
        <taxon>Bacilli</taxon>
        <taxon>Bacillales</taxon>
        <taxon>Listeriaceae</taxon>
        <taxon>Listeria</taxon>
    </lineage>
</organism>
<evidence type="ECO:0000256" key="2">
    <source>
        <dbReference type="ARBA" id="ARBA00022737"/>
    </source>
</evidence>
<evidence type="ECO:0000313" key="8">
    <source>
        <dbReference type="Proteomes" id="UP000029844"/>
    </source>
</evidence>
<keyword evidence="2" id="KW-0677">Repeat</keyword>
<dbReference type="SUPFAM" id="SSF52266">
    <property type="entry name" value="SGNH hydrolase"/>
    <property type="match status" value="1"/>
</dbReference>
<dbReference type="Proteomes" id="UP000029844">
    <property type="component" value="Unassembled WGS sequence"/>
</dbReference>
<dbReference type="InterPro" id="IPR036514">
    <property type="entry name" value="SGNH_hydro_sf"/>
</dbReference>
<dbReference type="InterPro" id="IPR046746">
    <property type="entry name" value="Big_15"/>
</dbReference>
<evidence type="ECO:0000256" key="1">
    <source>
        <dbReference type="ARBA" id="ARBA00022614"/>
    </source>
</evidence>
<dbReference type="SUPFAM" id="SSF52058">
    <property type="entry name" value="L domain-like"/>
    <property type="match status" value="1"/>
</dbReference>
<dbReference type="AlphaFoldDB" id="A0A099WEV8"/>
<dbReference type="InterPro" id="IPR003591">
    <property type="entry name" value="Leu-rich_rpt_typical-subtyp"/>
</dbReference>
<accession>A0A099WEV8</accession>
<protein>
    <submittedName>
        <fullName evidence="7">Uncharacterized protein</fullName>
    </submittedName>
</protein>
<dbReference type="GeneID" id="58718994"/>
<keyword evidence="1" id="KW-0433">Leucine-rich repeat</keyword>
<dbReference type="OrthoDB" id="2366275at2"/>
<evidence type="ECO:0000259" key="6">
    <source>
        <dbReference type="Pfam" id="PF20622"/>
    </source>
</evidence>
<reference evidence="7 8" key="1">
    <citation type="submission" date="2014-05" db="EMBL/GenBank/DDBJ databases">
        <title>Novel Listeriaceae from food processing environments.</title>
        <authorList>
            <person name="den Bakker H.C."/>
        </authorList>
    </citation>
    <scope>NUCLEOTIDE SEQUENCE [LARGE SCALE GENOMIC DNA]</scope>
    <source>
        <strain evidence="7 8">FSL A5-0281</strain>
    </source>
</reference>
<dbReference type="CDD" id="cd00229">
    <property type="entry name" value="SGNH_hydrolase"/>
    <property type="match status" value="1"/>
</dbReference>
<dbReference type="Gene3D" id="3.80.10.10">
    <property type="entry name" value="Ribonuclease Inhibitor"/>
    <property type="match status" value="1"/>
</dbReference>
<dbReference type="EMBL" id="JNFA01000011">
    <property type="protein sequence ID" value="KGL42640.1"/>
    <property type="molecule type" value="Genomic_DNA"/>
</dbReference>
<dbReference type="eggNOG" id="COG4886">
    <property type="taxonomic scope" value="Bacteria"/>
</dbReference>
<dbReference type="InterPro" id="IPR013830">
    <property type="entry name" value="SGNH_hydro"/>
</dbReference>
<dbReference type="Gene3D" id="3.40.50.1110">
    <property type="entry name" value="SGNH hydrolase"/>
    <property type="match status" value="1"/>
</dbReference>
<dbReference type="PROSITE" id="PS51450">
    <property type="entry name" value="LRR"/>
    <property type="match status" value="9"/>
</dbReference>
<dbReference type="InterPro" id="IPR024634">
    <property type="entry name" value="Internalin_N"/>
</dbReference>
<gene>
    <name evidence="7" type="ORF">EP57_04035</name>
</gene>
<feature type="domain" description="SGNH hydrolase-type esterase" evidence="5">
    <location>
        <begin position="507"/>
        <end position="688"/>
    </location>
</feature>
<dbReference type="InterPro" id="IPR001611">
    <property type="entry name" value="Leu-rich_rpt"/>
</dbReference>
<evidence type="ECO:0000313" key="7">
    <source>
        <dbReference type="EMBL" id="KGL42640.1"/>
    </source>
</evidence>
<dbReference type="Pfam" id="PF20622">
    <property type="entry name" value="Big_15"/>
    <property type="match status" value="1"/>
</dbReference>
<evidence type="ECO:0000259" key="4">
    <source>
        <dbReference type="Pfam" id="PF12354"/>
    </source>
</evidence>
<feature type="signal peptide" evidence="3">
    <location>
        <begin position="1"/>
        <end position="27"/>
    </location>
</feature>
<dbReference type="InterPro" id="IPR025875">
    <property type="entry name" value="Leu-rich_rpt_4"/>
</dbReference>
<keyword evidence="3" id="KW-0732">Signal</keyword>
<feature type="domain" description="Internalin N-terminal" evidence="4">
    <location>
        <begin position="35"/>
        <end position="66"/>
    </location>
</feature>
<proteinExistence type="predicted"/>
<dbReference type="PANTHER" id="PTHR46652:SF3">
    <property type="entry name" value="LEUCINE-RICH REPEAT-CONTAINING PROTEIN 9"/>
    <property type="match status" value="1"/>
</dbReference>
<dbReference type="SMART" id="SM00369">
    <property type="entry name" value="LRR_TYP"/>
    <property type="match status" value="6"/>
</dbReference>
<dbReference type="Pfam" id="PF13516">
    <property type="entry name" value="LRR_6"/>
    <property type="match status" value="1"/>
</dbReference>
<comment type="caution">
    <text evidence="7">The sequence shown here is derived from an EMBL/GenBank/DDBJ whole genome shotgun (WGS) entry which is preliminary data.</text>
</comment>
<dbReference type="Pfam" id="PF12799">
    <property type="entry name" value="LRR_4"/>
    <property type="match status" value="3"/>
</dbReference>
<dbReference type="RefSeq" id="WP_052167540.1">
    <property type="nucleotide sequence ID" value="NZ_CBCSHQ010000001.1"/>
</dbReference>
<dbReference type="InterPro" id="IPR032675">
    <property type="entry name" value="LRR_dom_sf"/>
</dbReference>
<dbReference type="Pfam" id="PF12354">
    <property type="entry name" value="Internalin_N"/>
    <property type="match status" value="1"/>
</dbReference>
<feature type="domain" description="Bacterial Ig" evidence="6">
    <location>
        <begin position="412"/>
        <end position="491"/>
    </location>
</feature>
<feature type="chain" id="PRO_5039674317" evidence="3">
    <location>
        <begin position="28"/>
        <end position="703"/>
    </location>
</feature>
<dbReference type="InterPro" id="IPR050836">
    <property type="entry name" value="SDS22/Internalin_LRR"/>
</dbReference>
<dbReference type="Pfam" id="PF13472">
    <property type="entry name" value="Lipase_GDSL_2"/>
    <property type="match status" value="1"/>
</dbReference>
<dbReference type="eggNOG" id="COG2755">
    <property type="taxonomic scope" value="Bacteria"/>
</dbReference>
<dbReference type="PANTHER" id="PTHR46652">
    <property type="entry name" value="LEUCINE-RICH REPEAT AND IQ DOMAIN-CONTAINING PROTEIN 1-RELATED"/>
    <property type="match status" value="1"/>
</dbReference>
<dbReference type="SMART" id="SM00365">
    <property type="entry name" value="LRR_SD22"/>
    <property type="match status" value="7"/>
</dbReference>
<evidence type="ECO:0000259" key="5">
    <source>
        <dbReference type="Pfam" id="PF13472"/>
    </source>
</evidence>
<name>A0A099WEV8_9LIST</name>
<keyword evidence="8" id="KW-1185">Reference proteome</keyword>
<sequence length="703" mass="77543">MNRFIQKCIILFVIPVFLLSNFHLVTAAAEQEYKISDLFPDPILAETIATTLKKSPSDTVTKTQLTKFGSLVIKNQKVRDLTGLEYLTNITGLQLTNTDVADLTPIANLTALKTITLTYNQISDITALQKLSNTKSLQLQGNQIKDITALSQLTNLTSLNVYTNQISSISPLAKLPKITTLDLGMNRIQDITPLANLTTLQSVQLNSNAITDVSPLQHLPALSVLGLFANNISDISPISQLTTLTSLDFTRNNITDMSSLAKLTNLTYLKANENKMQDASVVRYFPALTYLNLADNALTDVSPLQNLVLLQQLNLSGNHLTNLTPLKNMTNLDSFFAINQHVSAPATSVGDTTSMLLKDKDGQPLTINTATAYHLDNDYLTWDEAGNNQLTWRNNDGTFSGNLTQTVRKTTQVFVDDFMLGDKYITGIYSNPDVTQMSVQVNQKVYYGGDVINHKLKFYIEGKITKATDTVTIKTYNKKGELLETTTLNVEETPPSIAKWKASNVLFLGDSITAGLRANIAYPSIVSKQLRFPTLQSEGISGATVAQNSASTVQSLVQRLEAIDTSKITDVVIFGGTNDFYYDTPLGSLNSTDKNTFYGALNTIAAKLTAQNKKIYFITPMWRSRQLAGDAKDSDNYTNTNGVYLNDYGTAIKNIAQKYNAPCLDLYSQKSMYDYTLQDGVHPNDEGQYFIGNTVANWMNNAY</sequence>
<dbReference type="STRING" id="1552123.EP57_04035"/>